<dbReference type="SUPFAM" id="SSF51735">
    <property type="entry name" value="NAD(P)-binding Rossmann-fold domains"/>
    <property type="match status" value="1"/>
</dbReference>
<comment type="similarity">
    <text evidence="1">Belongs to the Gfo/Idh/MocA family.</text>
</comment>
<dbReference type="EMBL" id="CP107006">
    <property type="protein sequence ID" value="UYQ95558.1"/>
    <property type="molecule type" value="Genomic_DNA"/>
</dbReference>
<feature type="domain" description="Gfo/Idh/MocA-like oxidoreductase N-terminal" evidence="3">
    <location>
        <begin position="12"/>
        <end position="121"/>
    </location>
</feature>
<dbReference type="Proteomes" id="UP001162741">
    <property type="component" value="Chromosome"/>
</dbReference>
<dbReference type="InterPro" id="IPR051317">
    <property type="entry name" value="Gfo/Idh/MocA_oxidoreduct"/>
</dbReference>
<dbReference type="InterPro" id="IPR000683">
    <property type="entry name" value="Gfo/Idh/MocA-like_OxRdtase_N"/>
</dbReference>
<accession>A0ABY6J796</accession>
<protein>
    <submittedName>
        <fullName evidence="4">Gfo/Idh/MocA family oxidoreductase</fullName>
    </submittedName>
</protein>
<reference evidence="4" key="1">
    <citation type="submission" date="2022-10" db="EMBL/GenBank/DDBJ databases">
        <title>Chitinophaga sp. nov., isolated from soil.</title>
        <authorList>
            <person name="Jeon C.O."/>
        </authorList>
    </citation>
    <scope>NUCLEOTIDE SEQUENCE</scope>
    <source>
        <strain evidence="4">R8</strain>
    </source>
</reference>
<organism evidence="4 5">
    <name type="scientific">Chitinophaga horti</name>
    <dbReference type="NCBI Taxonomy" id="2920382"/>
    <lineage>
        <taxon>Bacteria</taxon>
        <taxon>Pseudomonadati</taxon>
        <taxon>Bacteroidota</taxon>
        <taxon>Chitinophagia</taxon>
        <taxon>Chitinophagales</taxon>
        <taxon>Chitinophagaceae</taxon>
        <taxon>Chitinophaga</taxon>
    </lineage>
</organism>
<evidence type="ECO:0000313" key="4">
    <source>
        <dbReference type="EMBL" id="UYQ95558.1"/>
    </source>
</evidence>
<name>A0ABY6J796_9BACT</name>
<dbReference type="InterPro" id="IPR036291">
    <property type="entry name" value="NAD(P)-bd_dom_sf"/>
</dbReference>
<dbReference type="Pfam" id="PF01408">
    <property type="entry name" value="GFO_IDH_MocA"/>
    <property type="match status" value="1"/>
</dbReference>
<gene>
    <name evidence="4" type="ORF">MKQ68_10640</name>
</gene>
<dbReference type="RefSeq" id="WP_264283280.1">
    <property type="nucleotide sequence ID" value="NZ_CP107006.1"/>
</dbReference>
<sequence>MKARLPLKKHPVYIIGAGGIVNSAHLPAYQLAGFDVQGIYDLSYDKAKATADAFNIPHVFDSLEQMIADALPGAVYDIAVPGKAVLSVLEQLPDGTAVLLQKPMGEDYTAAWQIRDLTRKKR</sequence>
<keyword evidence="2" id="KW-0560">Oxidoreductase</keyword>
<dbReference type="Gene3D" id="3.40.50.720">
    <property type="entry name" value="NAD(P)-binding Rossmann-like Domain"/>
    <property type="match status" value="1"/>
</dbReference>
<dbReference type="PANTHER" id="PTHR43708:SF5">
    <property type="entry name" value="CONSERVED EXPRESSED OXIDOREDUCTASE (EUROFUNG)-RELATED"/>
    <property type="match status" value="1"/>
</dbReference>
<evidence type="ECO:0000256" key="1">
    <source>
        <dbReference type="ARBA" id="ARBA00010928"/>
    </source>
</evidence>
<evidence type="ECO:0000313" key="5">
    <source>
        <dbReference type="Proteomes" id="UP001162741"/>
    </source>
</evidence>
<evidence type="ECO:0000256" key="2">
    <source>
        <dbReference type="ARBA" id="ARBA00023002"/>
    </source>
</evidence>
<proteinExistence type="inferred from homology"/>
<dbReference type="PANTHER" id="PTHR43708">
    <property type="entry name" value="CONSERVED EXPRESSED OXIDOREDUCTASE (EUROFUNG)"/>
    <property type="match status" value="1"/>
</dbReference>
<keyword evidence="5" id="KW-1185">Reference proteome</keyword>
<evidence type="ECO:0000259" key="3">
    <source>
        <dbReference type="Pfam" id="PF01408"/>
    </source>
</evidence>